<feature type="transmembrane region" description="Helical" evidence="1">
    <location>
        <begin position="78"/>
        <end position="100"/>
    </location>
</feature>
<reference evidence="3" key="1">
    <citation type="submission" date="2022-11" db="UniProtKB">
        <authorList>
            <consortium name="WormBaseParasite"/>
        </authorList>
    </citation>
    <scope>IDENTIFICATION</scope>
</reference>
<keyword evidence="2" id="KW-1185">Reference proteome</keyword>
<name>A0A915IEP3_ROMCU</name>
<protein>
    <submittedName>
        <fullName evidence="3">Uncharacterized protein</fullName>
    </submittedName>
</protein>
<keyword evidence="1" id="KW-1133">Transmembrane helix</keyword>
<evidence type="ECO:0000313" key="2">
    <source>
        <dbReference type="Proteomes" id="UP000887565"/>
    </source>
</evidence>
<keyword evidence="1" id="KW-0812">Transmembrane</keyword>
<dbReference type="WBParaSite" id="nRc.2.0.1.t12367-RA">
    <property type="protein sequence ID" value="nRc.2.0.1.t12367-RA"/>
    <property type="gene ID" value="nRc.2.0.1.g12367"/>
</dbReference>
<organism evidence="2 3">
    <name type="scientific">Romanomermis culicivorax</name>
    <name type="common">Nematode worm</name>
    <dbReference type="NCBI Taxonomy" id="13658"/>
    <lineage>
        <taxon>Eukaryota</taxon>
        <taxon>Metazoa</taxon>
        <taxon>Ecdysozoa</taxon>
        <taxon>Nematoda</taxon>
        <taxon>Enoplea</taxon>
        <taxon>Dorylaimia</taxon>
        <taxon>Mermithida</taxon>
        <taxon>Mermithoidea</taxon>
        <taxon>Mermithidae</taxon>
        <taxon>Romanomermis</taxon>
    </lineage>
</organism>
<keyword evidence="1" id="KW-0472">Membrane</keyword>
<sequence length="121" mass="12544">MSSSVSLRKSFIWVAEMVMSVVVDCLCKTGRGAAGGSFAMLRSKIGISRSSSLDGSRVVGNVGCSSNSSAVSAHAETVFGNGMLGALAMLLVNCLTLIFFAKNSDLVEKTVIQTGQKSTKS</sequence>
<evidence type="ECO:0000313" key="3">
    <source>
        <dbReference type="WBParaSite" id="nRc.2.0.1.t12367-RA"/>
    </source>
</evidence>
<evidence type="ECO:0000256" key="1">
    <source>
        <dbReference type="SAM" id="Phobius"/>
    </source>
</evidence>
<proteinExistence type="predicted"/>
<dbReference type="AlphaFoldDB" id="A0A915IEP3"/>
<accession>A0A915IEP3</accession>
<dbReference type="Proteomes" id="UP000887565">
    <property type="component" value="Unplaced"/>
</dbReference>